<dbReference type="Proteomes" id="UP001558535">
    <property type="component" value="Unassembled WGS sequence"/>
</dbReference>
<evidence type="ECO:0000313" key="2">
    <source>
        <dbReference type="EMBL" id="CAB4050217.1"/>
    </source>
</evidence>
<reference evidence="3 6" key="2">
    <citation type="submission" date="2024-07" db="EMBL/GenBank/DDBJ databases">
        <title>A survey of Mimosa microsymbionts across Brazilian biomes reveals a high diversity of Paraburkholderia nodulating endemic species, but also that Cupriavidus is common as a symbiont of widespread species.</title>
        <authorList>
            <person name="Rouws L."/>
            <person name="Barauna A."/>
            <person name="Beukes C."/>
            <person name="Rouws J.R.C."/>
            <person name="De Faria S.M."/>
            <person name="Gross E."/>
            <person name="Bueno Dos Reis Junior F."/>
            <person name="Simon M.F."/>
            <person name="Maluk M."/>
            <person name="Odee D.W."/>
            <person name="Kenicer G."/>
            <person name="Young J.P.W."/>
            <person name="Reis V.M."/>
            <person name="Zilli J."/>
            <person name="James E.K."/>
        </authorList>
    </citation>
    <scope>NUCLEOTIDE SEQUENCE [LARGE SCALE GENOMIC DNA]</scope>
    <source>
        <strain evidence="3 6">BR14375</strain>
    </source>
</reference>
<evidence type="ECO:0000313" key="4">
    <source>
        <dbReference type="Proteomes" id="UP000494102"/>
    </source>
</evidence>
<evidence type="ECO:0000313" key="1">
    <source>
        <dbReference type="EMBL" id="CAB3659439.1"/>
    </source>
</evidence>
<accession>A0A6J5K996</accession>
<organism evidence="2 4">
    <name type="scientific">Paraburkholderia phenoliruptrix</name>
    <dbReference type="NCBI Taxonomy" id="252970"/>
    <lineage>
        <taxon>Bacteria</taxon>
        <taxon>Pseudomonadati</taxon>
        <taxon>Pseudomonadota</taxon>
        <taxon>Betaproteobacteria</taxon>
        <taxon>Burkholderiales</taxon>
        <taxon>Burkholderiaceae</taxon>
        <taxon>Paraburkholderia</taxon>
    </lineage>
</organism>
<dbReference type="Proteomes" id="UP000494102">
    <property type="component" value="Unassembled WGS sequence"/>
</dbReference>
<proteinExistence type="predicted"/>
<evidence type="ECO:0000313" key="3">
    <source>
        <dbReference type="EMBL" id="MEX3750578.1"/>
    </source>
</evidence>
<dbReference type="EMBL" id="CADIKB010000004">
    <property type="protein sequence ID" value="CAB3659439.1"/>
    <property type="molecule type" value="Genomic_DNA"/>
</dbReference>
<keyword evidence="6" id="KW-1185">Reference proteome</keyword>
<dbReference type="AlphaFoldDB" id="A0A6J5K996"/>
<dbReference type="EMBL" id="CADILN010000005">
    <property type="protein sequence ID" value="CAB4050217.1"/>
    <property type="molecule type" value="Genomic_DNA"/>
</dbReference>
<protein>
    <submittedName>
        <fullName evidence="2">Uncharacterized protein</fullName>
    </submittedName>
</protein>
<dbReference type="GeneID" id="27796197"/>
<dbReference type="EMBL" id="JBFPKE010000002">
    <property type="protein sequence ID" value="MEX3750578.1"/>
    <property type="molecule type" value="Genomic_DNA"/>
</dbReference>
<gene>
    <name evidence="3" type="ORF">AB3X84_11245</name>
    <name evidence="1" type="ORF">LMG22037_01380</name>
    <name evidence="2" type="ORF">LMG9964_03882</name>
</gene>
<evidence type="ECO:0000313" key="5">
    <source>
        <dbReference type="Proteomes" id="UP000494249"/>
    </source>
</evidence>
<reference evidence="4 5" key="1">
    <citation type="submission" date="2020-04" db="EMBL/GenBank/DDBJ databases">
        <authorList>
            <person name="De Canck E."/>
        </authorList>
    </citation>
    <scope>NUCLEOTIDE SEQUENCE [LARGE SCALE GENOMIC DNA]</scope>
    <source>
        <strain evidence="1 5">LMG 22037</strain>
        <strain evidence="2 4">LMG 9964</strain>
    </source>
</reference>
<dbReference type="RefSeq" id="WP_015002073.1">
    <property type="nucleotide sequence ID" value="NZ_CADFGL010000006.1"/>
</dbReference>
<dbReference type="Proteomes" id="UP000494249">
    <property type="component" value="Unassembled WGS sequence"/>
</dbReference>
<name>A0A6J5K996_9BURK</name>
<evidence type="ECO:0000313" key="6">
    <source>
        <dbReference type="Proteomes" id="UP001558535"/>
    </source>
</evidence>
<sequence length="108" mass="11701">MDRTPITQSASSKAALIDGDITHIARAMRLSLQGDLAGPILPPSYWRERLNRLLDMGNLTHPQLCAVDSLLLQLDQFEAEPPVPWDELAPATAALFPPTHETGAGHPA</sequence>